<dbReference type="PANTHER" id="PTHR42732">
    <property type="entry name" value="BETA-GALACTOSIDASE"/>
    <property type="match status" value="1"/>
</dbReference>
<dbReference type="InterPro" id="IPR051913">
    <property type="entry name" value="GH2_Domain-Containing"/>
</dbReference>
<evidence type="ECO:0000313" key="9">
    <source>
        <dbReference type="EMBL" id="GAA6500715.1"/>
    </source>
</evidence>
<dbReference type="Proteomes" id="UP001600941">
    <property type="component" value="Unassembled WGS sequence"/>
</dbReference>
<dbReference type="InterPro" id="IPR032311">
    <property type="entry name" value="DUF4982"/>
</dbReference>
<dbReference type="Pfam" id="PF02837">
    <property type="entry name" value="Glyco_hydro_2_N"/>
    <property type="match status" value="1"/>
</dbReference>
<dbReference type="SUPFAM" id="SSF49303">
    <property type="entry name" value="beta-Galactosidase/glucuronidase domain"/>
    <property type="match status" value="1"/>
</dbReference>
<comment type="similarity">
    <text evidence="1">Belongs to the glycosyl hydrolase 2 family.</text>
</comment>
<evidence type="ECO:0000256" key="3">
    <source>
        <dbReference type="ARBA" id="ARBA00023295"/>
    </source>
</evidence>
<dbReference type="EMBL" id="BAABZQ010000001">
    <property type="protein sequence ID" value="GAA6500715.1"/>
    <property type="molecule type" value="Genomic_DNA"/>
</dbReference>
<dbReference type="InterPro" id="IPR013783">
    <property type="entry name" value="Ig-like_fold"/>
</dbReference>
<evidence type="ECO:0000259" key="7">
    <source>
        <dbReference type="Pfam" id="PF16355"/>
    </source>
</evidence>
<name>A0ABQ0BW01_9FIRM</name>
<dbReference type="SUPFAM" id="SSF51445">
    <property type="entry name" value="(Trans)glycosidases"/>
    <property type="match status" value="1"/>
</dbReference>
<organism evidence="9 10">
    <name type="scientific">Blautia parvula</name>
    <dbReference type="NCBI Taxonomy" id="2877527"/>
    <lineage>
        <taxon>Bacteria</taxon>
        <taxon>Bacillati</taxon>
        <taxon>Bacillota</taxon>
        <taxon>Clostridia</taxon>
        <taxon>Lachnospirales</taxon>
        <taxon>Lachnospiraceae</taxon>
        <taxon>Blautia</taxon>
    </lineage>
</organism>
<evidence type="ECO:0000259" key="4">
    <source>
        <dbReference type="Pfam" id="PF00703"/>
    </source>
</evidence>
<evidence type="ECO:0000256" key="1">
    <source>
        <dbReference type="ARBA" id="ARBA00007401"/>
    </source>
</evidence>
<dbReference type="SUPFAM" id="SSF49785">
    <property type="entry name" value="Galactose-binding domain-like"/>
    <property type="match status" value="1"/>
</dbReference>
<dbReference type="InterPro" id="IPR006102">
    <property type="entry name" value="Ig-like_GH2"/>
</dbReference>
<proteinExistence type="inferred from homology"/>
<protein>
    <submittedName>
        <fullName evidence="9">Glycoside hydrolase family 2 TIM barrel-domain containing protein</fullName>
    </submittedName>
</protein>
<accession>A0ABQ0BW01</accession>
<dbReference type="InterPro" id="IPR040605">
    <property type="entry name" value="Glyco_hydro2_dom5"/>
</dbReference>
<dbReference type="Gene3D" id="3.20.20.80">
    <property type="entry name" value="Glycosidases"/>
    <property type="match status" value="1"/>
</dbReference>
<dbReference type="InterPro" id="IPR006103">
    <property type="entry name" value="Glyco_hydro_2_cat"/>
</dbReference>
<dbReference type="InterPro" id="IPR008979">
    <property type="entry name" value="Galactose-bd-like_sf"/>
</dbReference>
<dbReference type="Pfam" id="PF02836">
    <property type="entry name" value="Glyco_hydro_2_C"/>
    <property type="match status" value="1"/>
</dbReference>
<keyword evidence="2 9" id="KW-0378">Hydrolase</keyword>
<dbReference type="PRINTS" id="PR00132">
    <property type="entry name" value="GLHYDRLASE2"/>
</dbReference>
<feature type="domain" description="Glycosyl hydrolases family 2 sugar binding" evidence="6">
    <location>
        <begin position="54"/>
        <end position="143"/>
    </location>
</feature>
<dbReference type="RefSeq" id="WP_227210134.1">
    <property type="nucleotide sequence ID" value="NZ_BAABZQ010000001.1"/>
</dbReference>
<gene>
    <name evidence="9" type="ORF">K340107D12_35310</name>
</gene>
<dbReference type="Gene3D" id="2.60.40.10">
    <property type="entry name" value="Immunoglobulins"/>
    <property type="match status" value="3"/>
</dbReference>
<dbReference type="Pfam" id="PF00703">
    <property type="entry name" value="Glyco_hydro_2"/>
    <property type="match status" value="1"/>
</dbReference>
<sequence length="793" mass="87928">MIRQDFNQGWTYKKAGEAESIAVTLPHDAQITEKRESDGAGGGGHGYFPGGVYEYEKDFFVPEEWKDKEIAILFEGIYRNTKIYVNGTEAGSHKYGYTPFIITLNACLAYGQDNYIKVVADNSKLPNSRWYTGGGIYRPVHLLMGNRTHIPWQGVKITTLSYQTAKILVETKTAGMKNPAEENILVEIMRDGNVLVTGRGAHAEIEVPNGKLWDDETPYLYECRVTLSDEAGEQDQVTETFGIRQVEWSNKGLFINGKETLLRGGCVHHDNGILGAACYEKSEERRVRIMKEVGFNAIRSSHNPASEAMLRACDKYGMYIMDETFDMWYNRKNPYDYGGDFEECWEEDTRAMVERDYNHPSVIMYSIGNEVAEPYEQKGIDVGRKQIDLIHSMDTSRAVTCGVNLMIIGQAAKGKGIYQDGKSSAGSGDKEEKEGSNASLAFNIMASFVGTGMNKGGNSARVDALTTPFVDSLDIAGYNYGSGRYPMEGTKHPERIIFGSETFPQDICKNWEMVKKYPYLIGDFMWTSWDYLGEAGIGAWSYSGGMPFNRPYPWLLAGAGVIDILGVPDASCRYAATVWGKIDRPVIGVKPVNHPGVRPSKSVWRGTNAMESWSWRGCKGNKAEVEVYGDAAYAELLLNGRKIGRKKLKAYKAVFKTKYAPGVLKAVLYDENGRELSRQSLVSASGTSSIAAVPEETTVMAEDIAYVNVMMTGENGIVESNDDHRLTVEVENGELLAFGSANPCTREQYHTGCFTTYYGRALAIVRAGKSGTVKIRVSGEGLEEKTAEIDIQN</sequence>
<feature type="domain" description="Glycoside hydrolase family 2 catalytic" evidence="5">
    <location>
        <begin position="248"/>
        <end position="404"/>
    </location>
</feature>
<feature type="domain" description="Glycoside hydrolase family 2" evidence="8">
    <location>
        <begin position="701"/>
        <end position="787"/>
    </location>
</feature>
<dbReference type="Gene3D" id="2.60.120.260">
    <property type="entry name" value="Galactose-binding domain-like"/>
    <property type="match status" value="1"/>
</dbReference>
<dbReference type="InterPro" id="IPR036156">
    <property type="entry name" value="Beta-gal/glucu_dom_sf"/>
</dbReference>
<evidence type="ECO:0000256" key="2">
    <source>
        <dbReference type="ARBA" id="ARBA00022801"/>
    </source>
</evidence>
<evidence type="ECO:0000313" key="10">
    <source>
        <dbReference type="Proteomes" id="UP001600941"/>
    </source>
</evidence>
<dbReference type="PANTHER" id="PTHR42732:SF1">
    <property type="entry name" value="BETA-MANNOSIDASE"/>
    <property type="match status" value="1"/>
</dbReference>
<evidence type="ECO:0000259" key="8">
    <source>
        <dbReference type="Pfam" id="PF18565"/>
    </source>
</evidence>
<dbReference type="Pfam" id="PF16355">
    <property type="entry name" value="DUF4982"/>
    <property type="match status" value="1"/>
</dbReference>
<feature type="domain" description="DUF4982" evidence="7">
    <location>
        <begin position="620"/>
        <end position="676"/>
    </location>
</feature>
<keyword evidence="3" id="KW-0326">Glycosidase</keyword>
<dbReference type="InterPro" id="IPR006101">
    <property type="entry name" value="Glyco_hydro_2"/>
</dbReference>
<feature type="domain" description="Glycoside hydrolase family 2 immunoglobulin-like beta-sandwich" evidence="4">
    <location>
        <begin position="162"/>
        <end position="244"/>
    </location>
</feature>
<dbReference type="InterPro" id="IPR017853">
    <property type="entry name" value="GH"/>
</dbReference>
<evidence type="ECO:0000259" key="6">
    <source>
        <dbReference type="Pfam" id="PF02837"/>
    </source>
</evidence>
<evidence type="ECO:0000259" key="5">
    <source>
        <dbReference type="Pfam" id="PF02836"/>
    </source>
</evidence>
<comment type="caution">
    <text evidence="9">The sequence shown here is derived from an EMBL/GenBank/DDBJ whole genome shotgun (WGS) entry which is preliminary data.</text>
</comment>
<dbReference type="InterPro" id="IPR006104">
    <property type="entry name" value="Glyco_hydro_2_N"/>
</dbReference>
<dbReference type="Pfam" id="PF18565">
    <property type="entry name" value="Glyco_hydro2_C5"/>
    <property type="match status" value="1"/>
</dbReference>
<reference evidence="9 10" key="1">
    <citation type="submission" date="2024-04" db="EMBL/GenBank/DDBJ databases">
        <title>Defined microbial consortia suppress multidrug-resistant proinflammatory Enterobacteriaceae via ecological control.</title>
        <authorList>
            <person name="Furuichi M."/>
            <person name="Kawaguchi T."/>
            <person name="Pust M."/>
            <person name="Yasuma K."/>
            <person name="Plichta D."/>
            <person name="Hasegawa N."/>
            <person name="Ohya T."/>
            <person name="Bhattarai S."/>
            <person name="Sasajima S."/>
            <person name="Aoto Y."/>
            <person name="Tuganbaev T."/>
            <person name="Yaginuma M."/>
            <person name="Ueda M."/>
            <person name="Okahashi N."/>
            <person name="Amafuji K."/>
            <person name="Kiridooshi Y."/>
            <person name="Sugita K."/>
            <person name="Strazar M."/>
            <person name="Skelly A."/>
            <person name="Suda W."/>
            <person name="Hattori M."/>
            <person name="Nakamoto N."/>
            <person name="Caballero S."/>
            <person name="Norman J."/>
            <person name="Olle B."/>
            <person name="Tanoue T."/>
            <person name="Arita M."/>
            <person name="Bucci V."/>
            <person name="Atarashi K."/>
            <person name="Xavier R."/>
            <person name="Honda K."/>
        </authorList>
    </citation>
    <scope>NUCLEOTIDE SEQUENCE [LARGE SCALE GENOMIC DNA]</scope>
    <source>
        <strain evidence="10">k34-0107-D12</strain>
    </source>
</reference>
<dbReference type="GO" id="GO:0016787">
    <property type="term" value="F:hydrolase activity"/>
    <property type="evidence" value="ECO:0007669"/>
    <property type="project" value="UniProtKB-KW"/>
</dbReference>
<keyword evidence="10" id="KW-1185">Reference proteome</keyword>